<name>A0A850PT85_9MYCO</name>
<gene>
    <name evidence="1" type="ORF">HLY00_3869</name>
</gene>
<reference evidence="1 2" key="1">
    <citation type="submission" date="2020-05" db="EMBL/GenBank/DDBJ databases">
        <title>Draft genome sequence of Mycobacterium hippocampi DL, isolated from European seabass, Dicentrarchus labrax, reared in fish farms.</title>
        <authorList>
            <person name="Stathopoulou P."/>
            <person name="Asimakis E."/>
            <person name="Tzokas K."/>
            <person name="Batargias C."/>
            <person name="Tsiamis G."/>
        </authorList>
    </citation>
    <scope>NUCLEOTIDE SEQUENCE [LARGE SCALE GENOMIC DNA]</scope>
    <source>
        <strain evidence="1 2">DL</strain>
    </source>
</reference>
<protein>
    <submittedName>
        <fullName evidence="1">Uncharacterized protein</fullName>
    </submittedName>
</protein>
<evidence type="ECO:0000313" key="1">
    <source>
        <dbReference type="EMBL" id="NVN53521.1"/>
    </source>
</evidence>
<organism evidence="1 2">
    <name type="scientific">Mycolicibacterium hippocampi</name>
    <dbReference type="NCBI Taxonomy" id="659824"/>
    <lineage>
        <taxon>Bacteria</taxon>
        <taxon>Bacillati</taxon>
        <taxon>Actinomycetota</taxon>
        <taxon>Actinomycetes</taxon>
        <taxon>Mycobacteriales</taxon>
        <taxon>Mycobacteriaceae</taxon>
        <taxon>Mycolicibacterium</taxon>
    </lineage>
</organism>
<dbReference type="RefSeq" id="WP_178361726.1">
    <property type="nucleotide sequence ID" value="NZ_JABFYL010000049.1"/>
</dbReference>
<evidence type="ECO:0000313" key="2">
    <source>
        <dbReference type="Proteomes" id="UP000570517"/>
    </source>
</evidence>
<dbReference type="AlphaFoldDB" id="A0A850PT85"/>
<dbReference type="Proteomes" id="UP000570517">
    <property type="component" value="Unassembled WGS sequence"/>
</dbReference>
<sequence>MAEAGLWVAWGVPTRGRERKALALLIETQDFLSGLQEQGRIERFDRVVLKPQNIELGGFFLVHGSDEQIDALRRDEDFELWLQRVQLVADQVGIVDAWLGDGIAEAVGLYEKALETLDE</sequence>
<proteinExistence type="predicted"/>
<accession>A0A850PT85</accession>
<comment type="caution">
    <text evidence="1">The sequence shown here is derived from an EMBL/GenBank/DDBJ whole genome shotgun (WGS) entry which is preliminary data.</text>
</comment>
<keyword evidence="2" id="KW-1185">Reference proteome</keyword>
<dbReference type="EMBL" id="JABFYL010000049">
    <property type="protein sequence ID" value="NVN53521.1"/>
    <property type="molecule type" value="Genomic_DNA"/>
</dbReference>